<dbReference type="Proteomes" id="UP000813385">
    <property type="component" value="Unassembled WGS sequence"/>
</dbReference>
<name>A0A8K0X8Y9_9PEZI</name>
<accession>A0A8K0X8Y9</accession>
<dbReference type="AlphaFoldDB" id="A0A8K0X8Y9"/>
<gene>
    <name evidence="2" type="ORF">B0T11DRAFT_13943</name>
</gene>
<evidence type="ECO:0000256" key="1">
    <source>
        <dbReference type="SAM" id="MobiDB-lite"/>
    </source>
</evidence>
<dbReference type="EMBL" id="JAGPXD010000001">
    <property type="protein sequence ID" value="KAH7375844.1"/>
    <property type="molecule type" value="Genomic_DNA"/>
</dbReference>
<comment type="caution">
    <text evidence="2">The sequence shown here is derived from an EMBL/GenBank/DDBJ whole genome shotgun (WGS) entry which is preliminary data.</text>
</comment>
<sequence length="227" mass="25096">MQPGGVVHLRLARLAGVKFQVVPPRRAGWGDQAPDEVISPEVRDVELSSCRWAGPGRSDQILPRPAASADGQRGTVRRQFTSSLRSSMFCPRHWLRLRPSRLRHGATARARHVESSQVQEEGPGRGGPSQTSKLQQWGSSRLLGWRGLKLTWTWTGRYPGEQEGHTSDGPLRVCDWQSGAIEVGRQACRLEDQKSSRSLLGSVEEAARVLSRLLELRGACHAIDLPC</sequence>
<protein>
    <submittedName>
        <fullName evidence="2">Uncharacterized protein</fullName>
    </submittedName>
</protein>
<reference evidence="2" key="1">
    <citation type="journal article" date="2021" name="Nat. Commun.">
        <title>Genetic determinants of endophytism in the Arabidopsis root mycobiome.</title>
        <authorList>
            <person name="Mesny F."/>
            <person name="Miyauchi S."/>
            <person name="Thiergart T."/>
            <person name="Pickel B."/>
            <person name="Atanasova L."/>
            <person name="Karlsson M."/>
            <person name="Huettel B."/>
            <person name="Barry K.W."/>
            <person name="Haridas S."/>
            <person name="Chen C."/>
            <person name="Bauer D."/>
            <person name="Andreopoulos W."/>
            <person name="Pangilinan J."/>
            <person name="LaButti K."/>
            <person name="Riley R."/>
            <person name="Lipzen A."/>
            <person name="Clum A."/>
            <person name="Drula E."/>
            <person name="Henrissat B."/>
            <person name="Kohler A."/>
            <person name="Grigoriev I.V."/>
            <person name="Martin F.M."/>
            <person name="Hacquard S."/>
        </authorList>
    </citation>
    <scope>NUCLEOTIDE SEQUENCE</scope>
    <source>
        <strain evidence="2">MPI-CAGE-AT-0016</strain>
    </source>
</reference>
<feature type="region of interest" description="Disordered" evidence="1">
    <location>
        <begin position="105"/>
        <end position="135"/>
    </location>
</feature>
<feature type="region of interest" description="Disordered" evidence="1">
    <location>
        <begin position="54"/>
        <end position="76"/>
    </location>
</feature>
<organism evidence="2 3">
    <name type="scientific">Plectosphaerella cucumerina</name>
    <dbReference type="NCBI Taxonomy" id="40658"/>
    <lineage>
        <taxon>Eukaryota</taxon>
        <taxon>Fungi</taxon>
        <taxon>Dikarya</taxon>
        <taxon>Ascomycota</taxon>
        <taxon>Pezizomycotina</taxon>
        <taxon>Sordariomycetes</taxon>
        <taxon>Hypocreomycetidae</taxon>
        <taxon>Glomerellales</taxon>
        <taxon>Plectosphaerellaceae</taxon>
        <taxon>Plectosphaerella</taxon>
    </lineage>
</organism>
<evidence type="ECO:0000313" key="3">
    <source>
        <dbReference type="Proteomes" id="UP000813385"/>
    </source>
</evidence>
<keyword evidence="3" id="KW-1185">Reference proteome</keyword>
<evidence type="ECO:0000313" key="2">
    <source>
        <dbReference type="EMBL" id="KAH7375844.1"/>
    </source>
</evidence>
<proteinExistence type="predicted"/>